<proteinExistence type="predicted"/>
<reference evidence="1 2" key="1">
    <citation type="submission" date="2017-03" db="EMBL/GenBank/DDBJ databases">
        <title>Genome sequence of Methanobrevibacter thaueri.</title>
        <authorList>
            <person name="Poehlein A."/>
            <person name="Seedorf H."/>
            <person name="Daniel R."/>
        </authorList>
    </citation>
    <scope>NUCLEOTIDE SEQUENCE [LARGE SCALE GENOMIC DNA]</scope>
    <source>
        <strain evidence="1 2">DSM 11995</strain>
    </source>
</reference>
<dbReference type="Proteomes" id="UP000251717">
    <property type="component" value="Unassembled WGS sequence"/>
</dbReference>
<protein>
    <submittedName>
        <fullName evidence="1">Uncharacterized protein</fullName>
    </submittedName>
</protein>
<dbReference type="EMBL" id="MZGS01000017">
    <property type="protein sequence ID" value="PWB87742.1"/>
    <property type="molecule type" value="Genomic_DNA"/>
</dbReference>
<gene>
    <name evidence="1" type="ORF">MBBTH_07110</name>
</gene>
<accession>A0A315YAM2</accession>
<evidence type="ECO:0000313" key="1">
    <source>
        <dbReference type="EMBL" id="PWB87742.1"/>
    </source>
</evidence>
<dbReference type="OrthoDB" id="79289at2157"/>
<evidence type="ECO:0000313" key="2">
    <source>
        <dbReference type="Proteomes" id="UP000251717"/>
    </source>
</evidence>
<sequence length="206" mass="24345">MPTCPNCGSYIPLGNHSCSCGTTIRYDDDDEDYEEQSRRASHAEALIWLKKQAEAKRRSENPYDNDLLNELHHEGAPSKMLDKMSEGLWLLNNNYGLEWDDYEFLDPLLIFILKKHHDYFDVKIRAKYNVESVYNEVVLLEDTIIPDFTRLYSNDQFKKIVREMEEKTDSKFHFCRVVIIGYEFMVSAVFDDRGYIVDFENMRLVE</sequence>
<dbReference type="AlphaFoldDB" id="A0A315YAM2"/>
<organism evidence="1 2">
    <name type="scientific">Methanobrevibacter thaueri</name>
    <dbReference type="NCBI Taxonomy" id="190975"/>
    <lineage>
        <taxon>Archaea</taxon>
        <taxon>Methanobacteriati</taxon>
        <taxon>Methanobacteriota</taxon>
        <taxon>Methanomada group</taxon>
        <taxon>Methanobacteria</taxon>
        <taxon>Methanobacteriales</taxon>
        <taxon>Methanobacteriaceae</taxon>
        <taxon>Methanobrevibacter</taxon>
    </lineage>
</organism>
<name>A0A315YAM2_9EURY</name>
<dbReference type="RefSeq" id="WP_116591681.1">
    <property type="nucleotide sequence ID" value="NZ_MZGS01000017.1"/>
</dbReference>
<keyword evidence="2" id="KW-1185">Reference proteome</keyword>
<comment type="caution">
    <text evidence="1">The sequence shown here is derived from an EMBL/GenBank/DDBJ whole genome shotgun (WGS) entry which is preliminary data.</text>
</comment>